<dbReference type="NCBIfam" id="NF005804">
    <property type="entry name" value="PRK07659.1"/>
    <property type="match status" value="1"/>
</dbReference>
<dbReference type="GO" id="GO:0004300">
    <property type="term" value="F:enoyl-CoA hydratase activity"/>
    <property type="evidence" value="ECO:0007669"/>
    <property type="project" value="UniProtKB-EC"/>
</dbReference>
<accession>A0AA42BQ90</accession>
<evidence type="ECO:0000313" key="2">
    <source>
        <dbReference type="EMBL" id="MCP8968199.1"/>
    </source>
</evidence>
<dbReference type="AlphaFoldDB" id="A0AA42BQ90"/>
<dbReference type="InterPro" id="IPR014748">
    <property type="entry name" value="Enoyl-CoA_hydra_C"/>
</dbReference>
<gene>
    <name evidence="2" type="ORF">NK662_06555</name>
</gene>
<protein>
    <submittedName>
        <fullName evidence="2">Enoyl-CoA hydratase</fullName>
        <ecNumber evidence="2">4.2.1.17</ecNumber>
    </submittedName>
</protein>
<name>A0AA42BQ90_9BACI</name>
<dbReference type="PANTHER" id="PTHR43459:SF1">
    <property type="entry name" value="EG:BACN32G11.4 PROTEIN"/>
    <property type="match status" value="1"/>
</dbReference>
<keyword evidence="2" id="KW-0456">Lyase</keyword>
<evidence type="ECO:0000256" key="1">
    <source>
        <dbReference type="ARBA" id="ARBA00005254"/>
    </source>
</evidence>
<dbReference type="InterPro" id="IPR029045">
    <property type="entry name" value="ClpP/crotonase-like_dom_sf"/>
</dbReference>
<dbReference type="RefSeq" id="WP_254758117.1">
    <property type="nucleotide sequence ID" value="NZ_JANCLT010000003.1"/>
</dbReference>
<keyword evidence="3" id="KW-1185">Reference proteome</keyword>
<dbReference type="PANTHER" id="PTHR43459">
    <property type="entry name" value="ENOYL-COA HYDRATASE"/>
    <property type="match status" value="1"/>
</dbReference>
<sequence>MSVSSSTDTVIVKYEGRTATVMLNRPEVLNALDEATLKELTVKLREVAKSEADVVVLCGNGRGFSAGGDIKSMLSNTDETRFLPIMDIISEVAVALYTMPKLVISAIHGPTAGLGLSMALAADYIMADASSIIAMNFIGIGLIPDGGGHFFLQNRVGAEAAKRIIWEGSKLSAEQALALGLVDEAVKENFQQAVRAKVDTWLQKPVAAMIETKLVLADLNKDKLVQVLQAEKHGQAKMRETADHKEGIAAFLQKRPPVFTGK</sequence>
<comment type="similarity">
    <text evidence="1">Belongs to the enoyl-CoA hydratase/isomerase family.</text>
</comment>
<proteinExistence type="inferred from homology"/>
<dbReference type="Proteomes" id="UP001156102">
    <property type="component" value="Unassembled WGS sequence"/>
</dbReference>
<dbReference type="InterPro" id="IPR001753">
    <property type="entry name" value="Enoyl-CoA_hydra/iso"/>
</dbReference>
<dbReference type="Pfam" id="PF00378">
    <property type="entry name" value="ECH_1"/>
    <property type="match status" value="1"/>
</dbReference>
<organism evidence="2 3">
    <name type="scientific">Ectobacillus ponti</name>
    <dbReference type="NCBI Taxonomy" id="2961894"/>
    <lineage>
        <taxon>Bacteria</taxon>
        <taxon>Bacillati</taxon>
        <taxon>Bacillota</taxon>
        <taxon>Bacilli</taxon>
        <taxon>Bacillales</taxon>
        <taxon>Bacillaceae</taxon>
        <taxon>Ectobacillus</taxon>
    </lineage>
</organism>
<dbReference type="Gene3D" id="1.10.12.10">
    <property type="entry name" value="Lyase 2-enoyl-coa Hydratase, Chain A, domain 2"/>
    <property type="match status" value="1"/>
</dbReference>
<evidence type="ECO:0000313" key="3">
    <source>
        <dbReference type="Proteomes" id="UP001156102"/>
    </source>
</evidence>
<dbReference type="CDD" id="cd06558">
    <property type="entry name" value="crotonase-like"/>
    <property type="match status" value="1"/>
</dbReference>
<dbReference type="SUPFAM" id="SSF52096">
    <property type="entry name" value="ClpP/crotonase"/>
    <property type="match status" value="1"/>
</dbReference>
<dbReference type="EMBL" id="JANCLT010000003">
    <property type="protein sequence ID" value="MCP8968199.1"/>
    <property type="molecule type" value="Genomic_DNA"/>
</dbReference>
<dbReference type="EC" id="4.2.1.17" evidence="2"/>
<comment type="caution">
    <text evidence="2">The sequence shown here is derived from an EMBL/GenBank/DDBJ whole genome shotgun (WGS) entry which is preliminary data.</text>
</comment>
<dbReference type="Gene3D" id="3.90.226.10">
    <property type="entry name" value="2-enoyl-CoA Hydratase, Chain A, domain 1"/>
    <property type="match status" value="1"/>
</dbReference>
<reference evidence="2" key="1">
    <citation type="submission" date="2022-07" db="EMBL/GenBank/DDBJ databases">
        <authorList>
            <person name="Li W.-J."/>
            <person name="Deng Q.-Q."/>
        </authorList>
    </citation>
    <scope>NUCLEOTIDE SEQUENCE</scope>
    <source>
        <strain evidence="2">SYSU M60031</strain>
    </source>
</reference>